<feature type="compositionally biased region" description="Acidic residues" evidence="1">
    <location>
        <begin position="122"/>
        <end position="133"/>
    </location>
</feature>
<feature type="compositionally biased region" description="Basic and acidic residues" evidence="1">
    <location>
        <begin position="62"/>
        <end position="79"/>
    </location>
</feature>
<feature type="compositionally biased region" description="Basic and acidic residues" evidence="1">
    <location>
        <begin position="240"/>
        <end position="299"/>
    </location>
</feature>
<feature type="compositionally biased region" description="Basic and acidic residues" evidence="1">
    <location>
        <begin position="343"/>
        <end position="362"/>
    </location>
</feature>
<feature type="compositionally biased region" description="Basic and acidic residues" evidence="1">
    <location>
        <begin position="151"/>
        <end position="180"/>
    </location>
</feature>
<keyword evidence="3" id="KW-1185">Reference proteome</keyword>
<proteinExistence type="predicted"/>
<dbReference type="EnsemblMetazoa" id="G14112.1">
    <property type="protein sequence ID" value="G14112.1:cds"/>
    <property type="gene ID" value="G14112"/>
</dbReference>
<evidence type="ECO:0000313" key="3">
    <source>
        <dbReference type="Proteomes" id="UP000005408"/>
    </source>
</evidence>
<feature type="compositionally biased region" description="Basic and acidic residues" evidence="1">
    <location>
        <begin position="316"/>
        <end position="326"/>
    </location>
</feature>
<feature type="region of interest" description="Disordered" evidence="1">
    <location>
        <begin position="449"/>
        <end position="589"/>
    </location>
</feature>
<accession>A0A8W8IIE5</accession>
<feature type="compositionally biased region" description="Polar residues" evidence="1">
    <location>
        <begin position="520"/>
        <end position="538"/>
    </location>
</feature>
<feature type="compositionally biased region" description="Low complexity" evidence="1">
    <location>
        <begin position="363"/>
        <end position="373"/>
    </location>
</feature>
<feature type="compositionally biased region" description="Polar residues" evidence="1">
    <location>
        <begin position="106"/>
        <end position="117"/>
    </location>
</feature>
<organism evidence="2 3">
    <name type="scientific">Magallana gigas</name>
    <name type="common">Pacific oyster</name>
    <name type="synonym">Crassostrea gigas</name>
    <dbReference type="NCBI Taxonomy" id="29159"/>
    <lineage>
        <taxon>Eukaryota</taxon>
        <taxon>Metazoa</taxon>
        <taxon>Spiralia</taxon>
        <taxon>Lophotrochozoa</taxon>
        <taxon>Mollusca</taxon>
        <taxon>Bivalvia</taxon>
        <taxon>Autobranchia</taxon>
        <taxon>Pteriomorphia</taxon>
        <taxon>Ostreida</taxon>
        <taxon>Ostreoidea</taxon>
        <taxon>Ostreidae</taxon>
        <taxon>Magallana</taxon>
    </lineage>
</organism>
<dbReference type="Proteomes" id="UP000005408">
    <property type="component" value="Unassembled WGS sequence"/>
</dbReference>
<feature type="compositionally biased region" description="Basic and acidic residues" evidence="1">
    <location>
        <begin position="188"/>
        <end position="229"/>
    </location>
</feature>
<evidence type="ECO:0000256" key="1">
    <source>
        <dbReference type="SAM" id="MobiDB-lite"/>
    </source>
</evidence>
<sequence length="1536" mass="172618">MSADSSGPGKPGSSPGSSKPETGEVTEGNVGNACNSQTHNHSAPHCAQCETNHTPIPAQTHSTDETHQDGASCHGDKGAKLGVQKEGSTSVEEKVSNSEQKCMVKSSYTEVVGSQSGRNEESESSVEAEDQSDEVQSFGGKQDKTCSITRSDTDARDHSDEALQKVEKINLDENHRDKSDSNSLPKGNEQKNKSAMQRAKDEKHDQNNDIDNRPERNEKDTDDKIRPSVENENNGDSDTEERPMKYDENDKGDITTQAVKEESSDVNKKINNTEKEFRENEKKDHPDNGTTKDQDDRTKSASVLGDQDEPFDDSDGGTKESKDKGALPETTPLTQTAQPCNRMENDACHQDEVGATHSEASHETSSSSQSQDDYTILDKQLDGVIDEILTESNLKESIEERKKSAREKLKSFFWAKVMDGTLSQRSHYPCATKSMPLQIFDSDIHITETRRGDAKGVMQGGGAEGGPSSSQDKLGYGKTRRTPNPEAGMPPLPQSPKIPAETNRKDARAARREQSARDGPSSSQHNQANDPTDPSKCTTDPDVEIPFTDSEENRQGPQEQSTLQTKGAVSLHEKTSWTPNPKAGDSHFSKSCSSAGHALLSIQWNMKQETKGNEPFEIILYNGKRIKYVIQITCMPEDFYRLKFMFCNTNTVEDLSKSLLEIDCTLKSGTYEVHLGRKILSDKSEIIKDKIEGVINNVKATSNIQVHCAEIRIAEDKLVKKCEEFSSEFKRGNIAVYEKGKRVWIVGRNNEEMEVLEKRLIEDNVLEKAPYCSKDSKGYTIRYEENPRGPPGQTTLPDSSETMYAKLLHEKGMKNEKEIRRLPTPPTSGSGVAHMSKTYNNKSVVVEDKGGGSPISPGSLKASGNESCAGPGILSVQWTREQEMKEFEIALYQDETWTFIIQIACRPSENYILRFIFDNENTAKNLQKILSEQGYELKTGTNEIHIKKSTKPPELIRDEIEKAIITVKGIWKIHVHCTVTTFADYELVEKCKTISTACAEGNVAVYVEDKKIWMIGRNVEELNKLEEKLMEECFVNKDQIQDLTETMYNSKDDLVIALGGKEMKLGSLKIGSSQKLRPLEIHCSKEEFYKLLLIFESESFRNKAAQLRFTGKLPALTIVLNPSFRDVDDGVRYVENFLKNILPTVTSSCKKIKQKVVDSYIKEVLKCFNGDVQVYYDEDDNTCLWFMCEEKNSHLIGEALDLLVHGDYFEKVSNDPPSHDHDETLITCRLIPLELELCKKFNIIETLRAYHGKAIKHISIDEDKCEFKISVINGDGSVVKKDIQRFLDVKKDTKMAIKKIPKCCINFLKMPVVKKEIGTEVPYYVHVQNDECNPDVYSDTQENANKVVCIIEGLFLQEKVDLKIFKCGLDILKTKVEEWRKELSDMVGIDLTAEHFEIWGLRRYVEKILSQLENECQQNTKASSLELSGKDKFLTACEGGEIPFSKEEDVNCLESRAFQNKIVEIQDKHNCLIKLDMENAYPLENKIPNGWSWYFQSGQRVSFENSEVIAMQPNQTSCVVKFLPQTQQTKSGMFVG</sequence>
<protein>
    <submittedName>
        <fullName evidence="2">Uncharacterized protein</fullName>
    </submittedName>
</protein>
<feature type="compositionally biased region" description="Low complexity" evidence="1">
    <location>
        <begin position="1"/>
        <end position="20"/>
    </location>
</feature>
<feature type="compositionally biased region" description="Polar residues" evidence="1">
    <location>
        <begin position="32"/>
        <end position="41"/>
    </location>
</feature>
<feature type="compositionally biased region" description="Basic and acidic residues" evidence="1">
    <location>
        <begin position="502"/>
        <end position="516"/>
    </location>
</feature>
<evidence type="ECO:0000313" key="2">
    <source>
        <dbReference type="EnsemblMetazoa" id="G14112.1:cds"/>
    </source>
</evidence>
<feature type="compositionally biased region" description="Acidic residues" evidence="1">
    <location>
        <begin position="306"/>
        <end position="315"/>
    </location>
</feature>
<name>A0A8W8IIE5_MAGGI</name>
<feature type="compositionally biased region" description="Polar residues" evidence="1">
    <location>
        <begin position="49"/>
        <end position="61"/>
    </location>
</feature>
<feature type="compositionally biased region" description="Polar residues" evidence="1">
    <location>
        <begin position="555"/>
        <end position="567"/>
    </location>
</feature>
<feature type="region of interest" description="Disordered" evidence="1">
    <location>
        <begin position="1"/>
        <end position="375"/>
    </location>
</feature>
<reference evidence="2" key="1">
    <citation type="submission" date="2022-08" db="UniProtKB">
        <authorList>
            <consortium name="EnsemblMetazoa"/>
        </authorList>
    </citation>
    <scope>IDENTIFICATION</scope>
    <source>
        <strain evidence="2">05x7-T-G4-1.051#20</strain>
    </source>
</reference>